<sequence length="223" mass="26738">MQNYFFRFFTDLDDHIFRIKRAEDIEKVWKVSLLLFLSTIIIYVWMAWLGMGTNPISSVFMSVSESNYNALKLYFIAGRAVFAVLLAALILYLTSYYFYLFTKIRYKKLVIMQQVVLIMMLFERLLWIPLFVYLGLDWYVSPFSLGVIASYIIDLEWFIYFFGAVSIIQLWIIGFQAKYLSNLTDMKRWKVWLMVILWHFFVYCIVATLSLFDVELIEWWLSS</sequence>
<feature type="transmembrane region" description="Helical" evidence="1">
    <location>
        <begin position="28"/>
        <end position="51"/>
    </location>
</feature>
<feature type="transmembrane region" description="Helical" evidence="1">
    <location>
        <begin position="148"/>
        <end position="171"/>
    </location>
</feature>
<reference evidence="3" key="1">
    <citation type="journal article" date="2019" name="Int. J. Syst. Evol. Microbiol.">
        <title>The Global Catalogue of Microorganisms (GCM) 10K type strain sequencing project: providing services to taxonomists for standard genome sequencing and annotation.</title>
        <authorList>
            <consortium name="The Broad Institute Genomics Platform"/>
            <consortium name="The Broad Institute Genome Sequencing Center for Infectious Disease"/>
            <person name="Wu L."/>
            <person name="Ma J."/>
        </authorList>
    </citation>
    <scope>NUCLEOTIDE SEQUENCE [LARGE SCALE GENOMIC DNA]</scope>
    <source>
        <strain evidence="3">TISTR 1571</strain>
    </source>
</reference>
<protein>
    <recommendedName>
        <fullName evidence="4">Yip1 domain-containing protein</fullName>
    </recommendedName>
</protein>
<feature type="transmembrane region" description="Helical" evidence="1">
    <location>
        <begin position="191"/>
        <end position="212"/>
    </location>
</feature>
<evidence type="ECO:0000313" key="2">
    <source>
        <dbReference type="EMBL" id="MFD2639117.1"/>
    </source>
</evidence>
<keyword evidence="3" id="KW-1185">Reference proteome</keyword>
<gene>
    <name evidence="2" type="ORF">ACFSW4_09600</name>
</gene>
<feature type="transmembrane region" description="Helical" evidence="1">
    <location>
        <begin position="71"/>
        <end position="94"/>
    </location>
</feature>
<feature type="transmembrane region" description="Helical" evidence="1">
    <location>
        <begin position="115"/>
        <end position="136"/>
    </location>
</feature>
<proteinExistence type="predicted"/>
<comment type="caution">
    <text evidence="2">The sequence shown here is derived from an EMBL/GenBank/DDBJ whole genome shotgun (WGS) entry which is preliminary data.</text>
</comment>
<organism evidence="2 3">
    <name type="scientific">Piscibacillus salipiscarius</name>
    <dbReference type="NCBI Taxonomy" id="299480"/>
    <lineage>
        <taxon>Bacteria</taxon>
        <taxon>Bacillati</taxon>
        <taxon>Bacillota</taxon>
        <taxon>Bacilli</taxon>
        <taxon>Bacillales</taxon>
        <taxon>Bacillaceae</taxon>
        <taxon>Piscibacillus</taxon>
    </lineage>
</organism>
<evidence type="ECO:0008006" key="4">
    <source>
        <dbReference type="Google" id="ProtNLM"/>
    </source>
</evidence>
<name>A0ABW5QBQ6_9BACI</name>
<dbReference type="RefSeq" id="WP_279401274.1">
    <property type="nucleotide sequence ID" value="NZ_JBHUMZ010000021.1"/>
</dbReference>
<keyword evidence="1" id="KW-0812">Transmembrane</keyword>
<dbReference type="EMBL" id="JBHUMZ010000021">
    <property type="protein sequence ID" value="MFD2639117.1"/>
    <property type="molecule type" value="Genomic_DNA"/>
</dbReference>
<evidence type="ECO:0000256" key="1">
    <source>
        <dbReference type="SAM" id="Phobius"/>
    </source>
</evidence>
<evidence type="ECO:0000313" key="3">
    <source>
        <dbReference type="Proteomes" id="UP001597452"/>
    </source>
</evidence>
<accession>A0ABW5QBQ6</accession>
<keyword evidence="1" id="KW-1133">Transmembrane helix</keyword>
<dbReference type="Proteomes" id="UP001597452">
    <property type="component" value="Unassembled WGS sequence"/>
</dbReference>
<keyword evidence="1" id="KW-0472">Membrane</keyword>